<evidence type="ECO:0000256" key="4">
    <source>
        <dbReference type="ARBA" id="ARBA00022989"/>
    </source>
</evidence>
<dbReference type="GO" id="GO:0016020">
    <property type="term" value="C:membrane"/>
    <property type="evidence" value="ECO:0007669"/>
    <property type="project" value="UniProtKB-SubCell"/>
</dbReference>
<name>A0A9W8CIL5_9FUNG</name>
<comment type="subcellular location">
    <subcellularLocation>
        <location evidence="1 6">Membrane</location>
        <topology evidence="1 6">Multi-pass membrane protein</topology>
    </subcellularLocation>
</comment>
<keyword evidence="5 6" id="KW-0472">Membrane</keyword>
<dbReference type="Proteomes" id="UP001145021">
    <property type="component" value="Unassembled WGS sequence"/>
</dbReference>
<dbReference type="PANTHER" id="PTHR12300">
    <property type="entry name" value="HVA22-LIKE PROTEINS"/>
    <property type="match status" value="1"/>
</dbReference>
<keyword evidence="3 6" id="KW-0812">Transmembrane</keyword>
<comment type="caution">
    <text evidence="6">Lacks conserved residue(s) required for the propagation of feature annotation.</text>
</comment>
<comment type="caution">
    <text evidence="8">The sequence shown here is derived from an EMBL/GenBank/DDBJ whole genome shotgun (WGS) entry which is preliminary data.</text>
</comment>
<comment type="similarity">
    <text evidence="2 6">Belongs to the DP1 family.</text>
</comment>
<dbReference type="InterPro" id="IPR004345">
    <property type="entry name" value="TB2_DP1_HVA22"/>
</dbReference>
<evidence type="ECO:0000256" key="6">
    <source>
        <dbReference type="RuleBase" id="RU362006"/>
    </source>
</evidence>
<keyword evidence="4 6" id="KW-1133">Transmembrane helix</keyword>
<dbReference type="AlphaFoldDB" id="A0A9W8CIL5"/>
<sequence length="181" mass="19981">MEKARQIHDRYYEIADRHLSNVSLANTFQAKTGVSKVYGAVGTSALVVSMVFFNIAAPLLVNLTGFGYAAYATMNAIESPGKEDDAQWLTYWVVYGFLNVLEYFTGFITYWVPFYFVFKLVFVIWLMLPSTRGAEQLYNKGLKTMINHMSCTSSAPTSAAAPAPKTNSTVPASAAANLKTE</sequence>
<reference evidence="8" key="1">
    <citation type="submission" date="2022-07" db="EMBL/GenBank/DDBJ databases">
        <title>Phylogenomic reconstructions and comparative analyses of Kickxellomycotina fungi.</title>
        <authorList>
            <person name="Reynolds N.K."/>
            <person name="Stajich J.E."/>
            <person name="Barry K."/>
            <person name="Grigoriev I.V."/>
            <person name="Crous P."/>
            <person name="Smith M.E."/>
        </authorList>
    </citation>
    <scope>NUCLEOTIDE SEQUENCE</scope>
    <source>
        <strain evidence="8">NBRC 105413</strain>
    </source>
</reference>
<keyword evidence="9" id="KW-1185">Reference proteome</keyword>
<evidence type="ECO:0000256" key="2">
    <source>
        <dbReference type="ARBA" id="ARBA00008573"/>
    </source>
</evidence>
<evidence type="ECO:0000313" key="9">
    <source>
        <dbReference type="Proteomes" id="UP001145021"/>
    </source>
</evidence>
<evidence type="ECO:0000256" key="3">
    <source>
        <dbReference type="ARBA" id="ARBA00022692"/>
    </source>
</evidence>
<gene>
    <name evidence="8" type="primary">YOP1</name>
    <name evidence="8" type="ORF">LPJ64_003639</name>
</gene>
<dbReference type="PANTHER" id="PTHR12300:SF161">
    <property type="entry name" value="RECEPTOR EXPRESSION-ENHANCING PROTEIN"/>
    <property type="match status" value="1"/>
</dbReference>
<feature type="transmembrane region" description="Helical" evidence="6">
    <location>
        <begin position="108"/>
        <end position="128"/>
    </location>
</feature>
<organism evidence="8 9">
    <name type="scientific">Coemansia asiatica</name>
    <dbReference type="NCBI Taxonomy" id="1052880"/>
    <lineage>
        <taxon>Eukaryota</taxon>
        <taxon>Fungi</taxon>
        <taxon>Fungi incertae sedis</taxon>
        <taxon>Zoopagomycota</taxon>
        <taxon>Kickxellomycotina</taxon>
        <taxon>Kickxellomycetes</taxon>
        <taxon>Kickxellales</taxon>
        <taxon>Kickxellaceae</taxon>
        <taxon>Coemansia</taxon>
    </lineage>
</organism>
<feature type="transmembrane region" description="Helical" evidence="6">
    <location>
        <begin position="37"/>
        <end position="61"/>
    </location>
</feature>
<evidence type="ECO:0000256" key="7">
    <source>
        <dbReference type="SAM" id="MobiDB-lite"/>
    </source>
</evidence>
<protein>
    <recommendedName>
        <fullName evidence="6">Protein YOP1</fullName>
    </recommendedName>
</protein>
<dbReference type="Pfam" id="PF03134">
    <property type="entry name" value="TB2_DP1_HVA22"/>
    <property type="match status" value="1"/>
</dbReference>
<dbReference type="EMBL" id="JANBOH010000147">
    <property type="protein sequence ID" value="KAJ1644723.1"/>
    <property type="molecule type" value="Genomic_DNA"/>
</dbReference>
<evidence type="ECO:0000256" key="5">
    <source>
        <dbReference type="ARBA" id="ARBA00023136"/>
    </source>
</evidence>
<evidence type="ECO:0000313" key="8">
    <source>
        <dbReference type="EMBL" id="KAJ1644723.1"/>
    </source>
</evidence>
<proteinExistence type="inferred from homology"/>
<accession>A0A9W8CIL5</accession>
<feature type="compositionally biased region" description="Low complexity" evidence="7">
    <location>
        <begin position="157"/>
        <end position="169"/>
    </location>
</feature>
<evidence type="ECO:0000256" key="1">
    <source>
        <dbReference type="ARBA" id="ARBA00004141"/>
    </source>
</evidence>
<feature type="region of interest" description="Disordered" evidence="7">
    <location>
        <begin position="157"/>
        <end position="181"/>
    </location>
</feature>